<dbReference type="CDD" id="cd16956">
    <property type="entry name" value="HATPase_YehU-like"/>
    <property type="match status" value="1"/>
</dbReference>
<accession>A0A285V1P0</accession>
<dbReference type="Pfam" id="PF02518">
    <property type="entry name" value="HATPase_c"/>
    <property type="match status" value="1"/>
</dbReference>
<dbReference type="InterPro" id="IPR003594">
    <property type="entry name" value="HATPase_dom"/>
</dbReference>
<evidence type="ECO:0000313" key="4">
    <source>
        <dbReference type="Proteomes" id="UP000219435"/>
    </source>
</evidence>
<organism evidence="3 4">
    <name type="scientific">Blastococcus aggregatus</name>
    <dbReference type="NCBI Taxonomy" id="38502"/>
    <lineage>
        <taxon>Bacteria</taxon>
        <taxon>Bacillati</taxon>
        <taxon>Actinomycetota</taxon>
        <taxon>Actinomycetes</taxon>
        <taxon>Geodermatophilales</taxon>
        <taxon>Geodermatophilaceae</taxon>
        <taxon>Blastococcus</taxon>
    </lineage>
</organism>
<feature type="domain" description="Histidine kinase/HSP90-like ATPase" evidence="1">
    <location>
        <begin position="276"/>
        <end position="375"/>
    </location>
</feature>
<reference evidence="4" key="1">
    <citation type="submission" date="2017-08" db="EMBL/GenBank/DDBJ databases">
        <authorList>
            <person name="Varghese N."/>
            <person name="Submissions S."/>
        </authorList>
    </citation>
    <scope>NUCLEOTIDE SEQUENCE [LARGE SCALE GENOMIC DNA]</scope>
    <source>
        <strain evidence="4">DSM 4725</strain>
    </source>
</reference>
<dbReference type="SUPFAM" id="SSF55874">
    <property type="entry name" value="ATPase domain of HSP90 chaperone/DNA topoisomerase II/histidine kinase"/>
    <property type="match status" value="1"/>
</dbReference>
<dbReference type="InterPro" id="IPR036890">
    <property type="entry name" value="HATPase_C_sf"/>
</dbReference>
<evidence type="ECO:0000259" key="2">
    <source>
        <dbReference type="Pfam" id="PF06580"/>
    </source>
</evidence>
<gene>
    <name evidence="3" type="ORF">SAMN05660748_1158</name>
</gene>
<keyword evidence="3" id="KW-0418">Kinase</keyword>
<dbReference type="Pfam" id="PF06580">
    <property type="entry name" value="His_kinase"/>
    <property type="match status" value="1"/>
</dbReference>
<evidence type="ECO:0000259" key="1">
    <source>
        <dbReference type="Pfam" id="PF02518"/>
    </source>
</evidence>
<keyword evidence="4" id="KW-1185">Reference proteome</keyword>
<dbReference type="GO" id="GO:0016020">
    <property type="term" value="C:membrane"/>
    <property type="evidence" value="ECO:0007669"/>
    <property type="project" value="InterPro"/>
</dbReference>
<dbReference type="PANTHER" id="PTHR34220:SF7">
    <property type="entry name" value="SENSOR HISTIDINE KINASE YPDA"/>
    <property type="match status" value="1"/>
</dbReference>
<feature type="domain" description="Signal transduction histidine kinase internal region" evidence="2">
    <location>
        <begin position="179"/>
        <end position="257"/>
    </location>
</feature>
<dbReference type="InterPro" id="IPR050640">
    <property type="entry name" value="Bact_2-comp_sensor_kinase"/>
</dbReference>
<sequence>MGAPPRLSMRDALRWLRRGHLGTEAEHATFRTLHSASLTAPELRQGLTSESAERSARHLRNLLGVPAVALTDTVATLAWDGRSGHHERDTAALADTVLESGNTVVRDRRDFACSDPGCDLRQVVVSPLVVEDRVVGTLQAFTSSASAGLVRAVAEVAHWVSGNLELAELDASRTRLMEAEVRALRAQISPHFIYNSLTAIASFVRTDPEQARELLLEFADFTRYSFSRHGEYTTLAEELRSIERYLVLEKARFGDRLQVTLRVAQEVLPVAVPFLCLQPLVENAVRHGLEHKQGVGTVTIIAADRGGECLITVEDDGVGEDPEKVRRALAGDASVDSVGLGNVDARLRTAFGDDYGLVVETAPGVGTKVVVRVPKFAPGVHP</sequence>
<protein>
    <submittedName>
        <fullName evidence="3">Two-component system, LytT family, sensor kinase</fullName>
    </submittedName>
</protein>
<evidence type="ECO:0000313" key="3">
    <source>
        <dbReference type="EMBL" id="SOC47970.1"/>
    </source>
</evidence>
<dbReference type="Proteomes" id="UP000219435">
    <property type="component" value="Unassembled WGS sequence"/>
</dbReference>
<dbReference type="Gene3D" id="3.30.565.10">
    <property type="entry name" value="Histidine kinase-like ATPase, C-terminal domain"/>
    <property type="match status" value="1"/>
</dbReference>
<dbReference type="InterPro" id="IPR010559">
    <property type="entry name" value="Sig_transdc_His_kin_internal"/>
</dbReference>
<dbReference type="PANTHER" id="PTHR34220">
    <property type="entry name" value="SENSOR HISTIDINE KINASE YPDA"/>
    <property type="match status" value="1"/>
</dbReference>
<dbReference type="RefSeq" id="WP_217991453.1">
    <property type="nucleotide sequence ID" value="NZ_OBQI01000001.1"/>
</dbReference>
<name>A0A285V1P0_9ACTN</name>
<dbReference type="EMBL" id="OBQI01000001">
    <property type="protein sequence ID" value="SOC47970.1"/>
    <property type="molecule type" value="Genomic_DNA"/>
</dbReference>
<keyword evidence="3" id="KW-0808">Transferase</keyword>
<dbReference type="AlphaFoldDB" id="A0A285V1P0"/>
<dbReference type="GO" id="GO:0000155">
    <property type="term" value="F:phosphorelay sensor kinase activity"/>
    <property type="evidence" value="ECO:0007669"/>
    <property type="project" value="InterPro"/>
</dbReference>
<proteinExistence type="predicted"/>